<name>A0AAT9JGX3_9VIRU</name>
<protein>
    <recommendedName>
        <fullName evidence="3">VP2</fullName>
    </recommendedName>
</protein>
<dbReference type="EMBL" id="BK063189">
    <property type="protein sequence ID" value="DBA56438.1"/>
    <property type="molecule type" value="Genomic_RNA"/>
</dbReference>
<evidence type="ECO:0000256" key="1">
    <source>
        <dbReference type="SAM" id="MobiDB-lite"/>
    </source>
</evidence>
<reference evidence="2" key="1">
    <citation type="journal article" date="2024" name="Microb. Genom.">
        <title>The hidden RNA viruses in Blattodea (cockroach and termite).</title>
        <authorList>
            <person name="Fan J."/>
            <person name="Jiang S."/>
            <person name="Li W."/>
            <person name="Li J."/>
            <person name="Pang R."/>
            <person name="Wu H."/>
        </authorList>
    </citation>
    <scope>NUCLEOTIDE SEQUENCE</scope>
</reference>
<feature type="compositionally biased region" description="Polar residues" evidence="1">
    <location>
        <begin position="1"/>
        <end position="12"/>
    </location>
</feature>
<feature type="compositionally biased region" description="Polar residues" evidence="1">
    <location>
        <begin position="183"/>
        <end position="201"/>
    </location>
</feature>
<feature type="compositionally biased region" description="Low complexity" evidence="1">
    <location>
        <begin position="462"/>
        <end position="476"/>
    </location>
</feature>
<evidence type="ECO:0000313" key="2">
    <source>
        <dbReference type="EMBL" id="DBA56438.1"/>
    </source>
</evidence>
<proteinExistence type="predicted"/>
<feature type="region of interest" description="Disordered" evidence="1">
    <location>
        <begin position="1"/>
        <end position="21"/>
    </location>
</feature>
<accession>A0AAT9JGX3</accession>
<feature type="compositionally biased region" description="Polar residues" evidence="1">
    <location>
        <begin position="488"/>
        <end position="498"/>
    </location>
</feature>
<organism evidence="2">
    <name type="scientific">Bulbitermes polycipivirus</name>
    <dbReference type="NCBI Taxonomy" id="3032211"/>
    <lineage>
        <taxon>Viruses</taxon>
        <taxon>Riboviria</taxon>
        <taxon>Orthornavirae</taxon>
        <taxon>Pisuviricota</taxon>
        <taxon>Pisoniviricetes</taxon>
        <taxon>Picornavirales</taxon>
        <taxon>Polycipiviridae</taxon>
    </lineage>
</organism>
<sequence length="498" mass="53178">MYRAQQQWNNNVGPAAGGYSNRQALNMNSKDAYMGSRIYGMNNKSVGTIDLSKPSRLMETFQHAKFFNSALQGGKEFTRATQDSTIGNSRAGLGNAMRPTMNNVAGGAIRNMLSRNSGQAETSFSTTKQVPQSDRNLFRDASDVKDTYARFVQSGGRDFTSTSPHNDMDWDYYETPDYKSLGEQGTQTTSTYSATHGTQTPRPAMVNRGTDAQKGGPIQRTMAPSVPSTSRSPADITSDFQKAGGMDFTGLASTAVQAGTPSLPVGGASTSAASAMSGEAGGPWGMAAQKVSDIGKGVKEIWDAREAAAHQNDMNEISNRSGMHSGLHANKFEGNYQAYKGTRESFSNMGNTLLGIPGMIGGYMLGDYLGKQQANKDTYATANSARGKIDPQQTKVVNSMSDRFYNGNAGSEYDSYMDRASRDAQTNAKNAWSWLTPFFGGPALSSPGMAKANSASTSEAKQGTSISQNSSIQGQSARMIANGEVSRALNTNEQETSV</sequence>
<feature type="region of interest" description="Disordered" evidence="1">
    <location>
        <begin position="447"/>
        <end position="498"/>
    </location>
</feature>
<evidence type="ECO:0008006" key="3">
    <source>
        <dbReference type="Google" id="ProtNLM"/>
    </source>
</evidence>
<feature type="region of interest" description="Disordered" evidence="1">
    <location>
        <begin position="181"/>
        <end position="233"/>
    </location>
</feature>